<keyword evidence="5 10" id="KW-0949">S-adenosyl-L-methionine</keyword>
<evidence type="ECO:0000313" key="12">
    <source>
        <dbReference type="EMBL" id="MZP29972.1"/>
    </source>
</evidence>
<evidence type="ECO:0000256" key="2">
    <source>
        <dbReference type="ARBA" id="ARBA00009777"/>
    </source>
</evidence>
<dbReference type="GO" id="GO:0043365">
    <property type="term" value="F:[formate-C-acetyltransferase]-activating enzyme activity"/>
    <property type="evidence" value="ECO:0007669"/>
    <property type="project" value="UniProtKB-UniRule"/>
</dbReference>
<keyword evidence="8 10" id="KW-0408">Iron</keyword>
<comment type="similarity">
    <text evidence="2 10">Belongs to the organic radical-activating enzymes family.</text>
</comment>
<name>A0A845L0F5_9FIRM</name>
<dbReference type="PROSITE" id="PS01087">
    <property type="entry name" value="RADICAL_ACTIVATING"/>
    <property type="match status" value="1"/>
</dbReference>
<dbReference type="PROSITE" id="PS51918">
    <property type="entry name" value="RADICAL_SAM"/>
    <property type="match status" value="1"/>
</dbReference>
<dbReference type="SFLD" id="SFLDG01066">
    <property type="entry name" value="organic_radical-activating_enz"/>
    <property type="match status" value="1"/>
</dbReference>
<keyword evidence="9 10" id="KW-0411">Iron-sulfur</keyword>
<evidence type="ECO:0000256" key="3">
    <source>
        <dbReference type="ARBA" id="ARBA00021356"/>
    </source>
</evidence>
<comment type="caution">
    <text evidence="12">The sequence shown here is derived from an EMBL/GenBank/DDBJ whole genome shotgun (WGS) entry which is preliminary data.</text>
</comment>
<dbReference type="Proteomes" id="UP000463470">
    <property type="component" value="Unassembled WGS sequence"/>
</dbReference>
<dbReference type="InterPro" id="IPR012838">
    <property type="entry name" value="PFL1_activating"/>
</dbReference>
<dbReference type="InterPro" id="IPR013785">
    <property type="entry name" value="Aldolase_TIM"/>
</dbReference>
<evidence type="ECO:0000256" key="10">
    <source>
        <dbReference type="RuleBase" id="RU362053"/>
    </source>
</evidence>
<keyword evidence="7 10" id="KW-0560">Oxidoreductase</keyword>
<organism evidence="12 13">
    <name type="scientific">Heliomicrobium undosum</name>
    <dbReference type="NCBI Taxonomy" id="121734"/>
    <lineage>
        <taxon>Bacteria</taxon>
        <taxon>Bacillati</taxon>
        <taxon>Bacillota</taxon>
        <taxon>Clostridia</taxon>
        <taxon>Eubacteriales</taxon>
        <taxon>Heliobacteriaceae</taxon>
        <taxon>Heliomicrobium</taxon>
    </lineage>
</organism>
<dbReference type="GO" id="GO:0046872">
    <property type="term" value="F:metal ion binding"/>
    <property type="evidence" value="ECO:0007669"/>
    <property type="project" value="UniProtKB-UniRule"/>
</dbReference>
<dbReference type="SUPFAM" id="SSF102114">
    <property type="entry name" value="Radical SAM enzymes"/>
    <property type="match status" value="1"/>
</dbReference>
<dbReference type="GO" id="GO:0051539">
    <property type="term" value="F:4 iron, 4 sulfur cluster binding"/>
    <property type="evidence" value="ECO:0007669"/>
    <property type="project" value="UniProtKB-UniRule"/>
</dbReference>
<comment type="subcellular location">
    <subcellularLocation>
        <location evidence="10">Cytoplasm</location>
    </subcellularLocation>
</comment>
<dbReference type="SFLD" id="SFLDG01067">
    <property type="entry name" value="SPASM/twitch_domain_containing"/>
    <property type="match status" value="1"/>
</dbReference>
<dbReference type="EC" id="1.97.1.4" evidence="10"/>
<reference evidence="12 13" key="1">
    <citation type="submission" date="2020-01" db="EMBL/GenBank/DDBJ databases">
        <title>Whole-genome sequence of Heliobacterium undosum DSM 13378.</title>
        <authorList>
            <person name="Kyndt J.A."/>
            <person name="Meyer T.E."/>
        </authorList>
    </citation>
    <scope>NUCLEOTIDE SEQUENCE [LARGE SCALE GENOMIC DNA]</scope>
    <source>
        <strain evidence="12 13">DSM 13378</strain>
    </source>
</reference>
<dbReference type="InterPro" id="IPR034457">
    <property type="entry name" value="Organic_radical-activating"/>
</dbReference>
<dbReference type="InterPro" id="IPR058240">
    <property type="entry name" value="rSAM_sf"/>
</dbReference>
<accession>A0A845L0F5</accession>
<dbReference type="Gene3D" id="3.20.20.70">
    <property type="entry name" value="Aldolase class I"/>
    <property type="match status" value="1"/>
</dbReference>
<evidence type="ECO:0000313" key="13">
    <source>
        <dbReference type="Proteomes" id="UP000463470"/>
    </source>
</evidence>
<dbReference type="OrthoDB" id="9782387at2"/>
<evidence type="ECO:0000256" key="1">
    <source>
        <dbReference type="ARBA" id="ARBA00003141"/>
    </source>
</evidence>
<dbReference type="InterPro" id="IPR012839">
    <property type="entry name" value="Organic_radical_activase"/>
</dbReference>
<dbReference type="GO" id="GO:0016829">
    <property type="term" value="F:lyase activity"/>
    <property type="evidence" value="ECO:0007669"/>
    <property type="project" value="UniProtKB-KW"/>
</dbReference>
<dbReference type="Pfam" id="PF04055">
    <property type="entry name" value="Radical_SAM"/>
    <property type="match status" value="1"/>
</dbReference>
<dbReference type="PANTHER" id="PTHR30352:SF5">
    <property type="entry name" value="PYRUVATE FORMATE-LYASE 1-ACTIVATING ENZYME"/>
    <property type="match status" value="1"/>
</dbReference>
<evidence type="ECO:0000256" key="7">
    <source>
        <dbReference type="ARBA" id="ARBA00023002"/>
    </source>
</evidence>
<keyword evidence="6 10" id="KW-0479">Metal-binding</keyword>
<keyword evidence="10" id="KW-0963">Cytoplasm</keyword>
<evidence type="ECO:0000256" key="9">
    <source>
        <dbReference type="ARBA" id="ARBA00023014"/>
    </source>
</evidence>
<comment type="function">
    <text evidence="1 10">Activation of pyruvate formate-lyase under anaerobic conditions by generation of an organic free radical, using S-adenosylmethionine and reduced flavodoxin as cosubstrates to produce 5'-deoxy-adenosine.</text>
</comment>
<evidence type="ECO:0000256" key="8">
    <source>
        <dbReference type="ARBA" id="ARBA00023004"/>
    </source>
</evidence>
<dbReference type="NCBIfam" id="TIGR02493">
    <property type="entry name" value="PFLA"/>
    <property type="match status" value="1"/>
</dbReference>
<sequence>MPFHQGRQTALETAPRTSSESLTATRRVYGRIHSVETCGAVDGPGLRYVLFLSGCPLRCLYCHNCDTWDPASGRLQSVDEVMADIRRYRPYFRASGGGLTVSGGEPAMQADFVAALFQACREEGIRTCLDTSGYCEREAAERFLPYTDLVLLDIKQIDPFHHRRLTGVGNAKILAFAQLLAEREIPVWIRHVLVPGYTDSEEDLDGLCRFAASMGNVQRLTFLPFHRLGSEKRREMGIEDPLAGVEPPEREGMERAWDAARRYGVNTDGSY</sequence>
<proteinExistence type="inferred from homology"/>
<dbReference type="EMBL" id="WXEY01000008">
    <property type="protein sequence ID" value="MZP29972.1"/>
    <property type="molecule type" value="Genomic_DNA"/>
</dbReference>
<comment type="catalytic activity">
    <reaction evidence="10">
        <text>glycyl-[formate C-acetyltransferase] + reduced [flavodoxin] + S-adenosyl-L-methionine = glycin-2-yl radical-[formate C-acetyltransferase] + semiquinone [flavodoxin] + 5'-deoxyadenosine + L-methionine + H(+)</text>
        <dbReference type="Rhea" id="RHEA:19225"/>
        <dbReference type="Rhea" id="RHEA-COMP:10622"/>
        <dbReference type="Rhea" id="RHEA-COMP:12190"/>
        <dbReference type="Rhea" id="RHEA-COMP:12191"/>
        <dbReference type="Rhea" id="RHEA-COMP:14480"/>
        <dbReference type="ChEBI" id="CHEBI:15378"/>
        <dbReference type="ChEBI" id="CHEBI:17319"/>
        <dbReference type="ChEBI" id="CHEBI:29947"/>
        <dbReference type="ChEBI" id="CHEBI:32722"/>
        <dbReference type="ChEBI" id="CHEBI:57618"/>
        <dbReference type="ChEBI" id="CHEBI:57844"/>
        <dbReference type="ChEBI" id="CHEBI:59789"/>
        <dbReference type="ChEBI" id="CHEBI:140311"/>
        <dbReference type="EC" id="1.97.1.4"/>
    </reaction>
</comment>
<keyword evidence="12" id="KW-0456">Lyase</keyword>
<evidence type="ECO:0000256" key="4">
    <source>
        <dbReference type="ARBA" id="ARBA00022485"/>
    </source>
</evidence>
<protein>
    <recommendedName>
        <fullName evidence="3 10">Pyruvate formate-lyase-activating enzyme</fullName>
        <ecNumber evidence="10">1.97.1.4</ecNumber>
    </recommendedName>
</protein>
<evidence type="ECO:0000256" key="5">
    <source>
        <dbReference type="ARBA" id="ARBA00022691"/>
    </source>
</evidence>
<dbReference type="AlphaFoldDB" id="A0A845L0F5"/>
<keyword evidence="12" id="KW-0670">Pyruvate</keyword>
<dbReference type="GO" id="GO:0005737">
    <property type="term" value="C:cytoplasm"/>
    <property type="evidence" value="ECO:0007669"/>
    <property type="project" value="UniProtKB-SubCell"/>
</dbReference>
<evidence type="ECO:0000256" key="6">
    <source>
        <dbReference type="ARBA" id="ARBA00022723"/>
    </source>
</evidence>
<keyword evidence="4 10" id="KW-0004">4Fe-4S</keyword>
<gene>
    <name evidence="12" type="primary">pflA</name>
    <name evidence="12" type="ORF">GTO91_09675</name>
</gene>
<dbReference type="InterPro" id="IPR007197">
    <property type="entry name" value="rSAM"/>
</dbReference>
<dbReference type="PANTHER" id="PTHR30352">
    <property type="entry name" value="PYRUVATE FORMATE-LYASE-ACTIVATING ENZYME"/>
    <property type="match status" value="1"/>
</dbReference>
<dbReference type="SFLD" id="SFLDS00029">
    <property type="entry name" value="Radical_SAM"/>
    <property type="match status" value="1"/>
</dbReference>
<dbReference type="PIRSF" id="PIRSF000371">
    <property type="entry name" value="PFL_act_enz"/>
    <property type="match status" value="1"/>
</dbReference>
<dbReference type="InterPro" id="IPR001989">
    <property type="entry name" value="Radical_activat_CS"/>
</dbReference>
<evidence type="ECO:0000259" key="11">
    <source>
        <dbReference type="PROSITE" id="PS51918"/>
    </source>
</evidence>
<keyword evidence="13" id="KW-1185">Reference proteome</keyword>
<feature type="domain" description="Radical SAM core" evidence="11">
    <location>
        <begin position="41"/>
        <end position="266"/>
    </location>
</feature>
<comment type="cofactor">
    <cofactor evidence="10">
        <name>[4Fe-4S] cluster</name>
        <dbReference type="ChEBI" id="CHEBI:49883"/>
    </cofactor>
    <text evidence="10">Binds 1 [4Fe-4S] cluster. The cluster is coordinated with 3 cysteines and an exchangeable S-adenosyl-L-methionine.</text>
</comment>
<dbReference type="CDD" id="cd01335">
    <property type="entry name" value="Radical_SAM"/>
    <property type="match status" value="1"/>
</dbReference>